<dbReference type="Gene3D" id="1.10.10.10">
    <property type="entry name" value="Winged helix-like DNA-binding domain superfamily/Winged helix DNA-binding domain"/>
    <property type="match status" value="1"/>
</dbReference>
<evidence type="ECO:0000256" key="4">
    <source>
        <dbReference type="ARBA" id="ARBA00023163"/>
    </source>
</evidence>
<dbReference type="NCBIfam" id="NF040786">
    <property type="entry name" value="LysR_Sec_metab"/>
    <property type="match status" value="1"/>
</dbReference>
<dbReference type="PANTHER" id="PTHR30126:SF39">
    <property type="entry name" value="HTH-TYPE TRANSCRIPTIONAL REGULATOR CYSL"/>
    <property type="match status" value="1"/>
</dbReference>
<dbReference type="InterPro" id="IPR000847">
    <property type="entry name" value="LysR_HTH_N"/>
</dbReference>
<evidence type="ECO:0000313" key="6">
    <source>
        <dbReference type="EMBL" id="MCJ8500950.1"/>
    </source>
</evidence>
<dbReference type="InterPro" id="IPR036388">
    <property type="entry name" value="WH-like_DNA-bd_sf"/>
</dbReference>
<dbReference type="Pfam" id="PF03466">
    <property type="entry name" value="LysR_substrate"/>
    <property type="match status" value="1"/>
</dbReference>
<evidence type="ECO:0000256" key="2">
    <source>
        <dbReference type="ARBA" id="ARBA00023015"/>
    </source>
</evidence>
<dbReference type="FunFam" id="1.10.10.10:FF:000001">
    <property type="entry name" value="LysR family transcriptional regulator"/>
    <property type="match status" value="1"/>
</dbReference>
<protein>
    <submittedName>
        <fullName evidence="6">Selenium metabolism-associated LysR family transcriptional regulator</fullName>
    </submittedName>
</protein>
<keyword evidence="2" id="KW-0805">Transcription regulation</keyword>
<dbReference type="AlphaFoldDB" id="A0AA41R4K7"/>
<evidence type="ECO:0000256" key="3">
    <source>
        <dbReference type="ARBA" id="ARBA00023125"/>
    </source>
</evidence>
<dbReference type="InterPro" id="IPR005119">
    <property type="entry name" value="LysR_subst-bd"/>
</dbReference>
<dbReference type="CDD" id="cd08420">
    <property type="entry name" value="PBP2_CysL_like"/>
    <property type="match status" value="1"/>
</dbReference>
<dbReference type="PROSITE" id="PS50931">
    <property type="entry name" value="HTH_LYSR"/>
    <property type="match status" value="1"/>
</dbReference>
<sequence length="305" mass="33343">MDLWQLKIFCKVVELQSFSKAGEAVHLSQPTISSHIKDLEVHFGTRLIDRLARQAQPTKAGELLYAHACRLMALRDETESAMAQFVGKVRGRLTVGGSTIPGAYVLPRVIGDFARSYPGVRVALRVGDTADVLAGIGDGHIELGIVGAHAEEKRFQQVPILEDEMCLVVPPRHRWTAHDAVAMQALSAEPFILRESGSGTLKALARMLEGEGYRLADLNVVAEMGSTEAVRQAIKSGVGVSVLSAMAVAEDLEAGTLKRLTVGSKPFKRNFYLTRHRQRTMSPLCKAFAVFVGDRWKVAAVKNWV</sequence>
<dbReference type="PANTHER" id="PTHR30126">
    <property type="entry name" value="HTH-TYPE TRANSCRIPTIONAL REGULATOR"/>
    <property type="match status" value="1"/>
</dbReference>
<dbReference type="Gene3D" id="3.40.190.290">
    <property type="match status" value="1"/>
</dbReference>
<dbReference type="PRINTS" id="PR00039">
    <property type="entry name" value="HTHLYSR"/>
</dbReference>
<dbReference type="InterPro" id="IPR036390">
    <property type="entry name" value="WH_DNA-bd_sf"/>
</dbReference>
<accession>A0AA41R4K7</accession>
<feature type="domain" description="HTH lysR-type" evidence="5">
    <location>
        <begin position="1"/>
        <end position="58"/>
    </location>
</feature>
<comment type="caution">
    <text evidence="6">The sequence shown here is derived from an EMBL/GenBank/DDBJ whole genome shotgun (WGS) entry which is preliminary data.</text>
</comment>
<dbReference type="Pfam" id="PF00126">
    <property type="entry name" value="HTH_1"/>
    <property type="match status" value="1"/>
</dbReference>
<comment type="similarity">
    <text evidence="1">Belongs to the LysR transcriptional regulatory family.</text>
</comment>
<evidence type="ECO:0000256" key="1">
    <source>
        <dbReference type="ARBA" id="ARBA00009437"/>
    </source>
</evidence>
<keyword evidence="3" id="KW-0238">DNA-binding</keyword>
<proteinExistence type="inferred from homology"/>
<reference evidence="6" key="1">
    <citation type="submission" date="2022-04" db="EMBL/GenBank/DDBJ databases">
        <title>Desulfatitalea alkaliphila sp. nov., a novel anaerobic sulfate-reducing bacterium isolated from terrestrial mud volcano, Taman Peninsula, Russia.</title>
        <authorList>
            <person name="Khomyakova M.A."/>
            <person name="Merkel A.Y."/>
            <person name="Slobodkin A.I."/>
        </authorList>
    </citation>
    <scope>NUCLEOTIDE SEQUENCE</scope>
    <source>
        <strain evidence="6">M08but</strain>
    </source>
</reference>
<name>A0AA41R4K7_9BACT</name>
<dbReference type="EMBL" id="JALJRB010000009">
    <property type="protein sequence ID" value="MCJ8500950.1"/>
    <property type="molecule type" value="Genomic_DNA"/>
</dbReference>
<dbReference type="Proteomes" id="UP001165427">
    <property type="component" value="Unassembled WGS sequence"/>
</dbReference>
<keyword evidence="4" id="KW-0804">Transcription</keyword>
<dbReference type="GO" id="GO:0000976">
    <property type="term" value="F:transcription cis-regulatory region binding"/>
    <property type="evidence" value="ECO:0007669"/>
    <property type="project" value="TreeGrafter"/>
</dbReference>
<keyword evidence="7" id="KW-1185">Reference proteome</keyword>
<dbReference type="InterPro" id="IPR047788">
    <property type="entry name" value="LysR-like_Sec_metab"/>
</dbReference>
<evidence type="ECO:0000313" key="7">
    <source>
        <dbReference type="Proteomes" id="UP001165427"/>
    </source>
</evidence>
<dbReference type="SUPFAM" id="SSF53850">
    <property type="entry name" value="Periplasmic binding protein-like II"/>
    <property type="match status" value="1"/>
</dbReference>
<gene>
    <name evidence="6" type="ORF">MRX98_10235</name>
</gene>
<dbReference type="SUPFAM" id="SSF46785">
    <property type="entry name" value="Winged helix' DNA-binding domain"/>
    <property type="match status" value="1"/>
</dbReference>
<dbReference type="GO" id="GO:0003700">
    <property type="term" value="F:DNA-binding transcription factor activity"/>
    <property type="evidence" value="ECO:0007669"/>
    <property type="project" value="InterPro"/>
</dbReference>
<dbReference type="RefSeq" id="WP_246906855.1">
    <property type="nucleotide sequence ID" value="NZ_JALJRB010000009.1"/>
</dbReference>
<evidence type="ECO:0000259" key="5">
    <source>
        <dbReference type="PROSITE" id="PS50931"/>
    </source>
</evidence>
<organism evidence="6 7">
    <name type="scientific">Desulfatitalea alkaliphila</name>
    <dbReference type="NCBI Taxonomy" id="2929485"/>
    <lineage>
        <taxon>Bacteria</taxon>
        <taxon>Pseudomonadati</taxon>
        <taxon>Thermodesulfobacteriota</taxon>
        <taxon>Desulfobacteria</taxon>
        <taxon>Desulfobacterales</taxon>
        <taxon>Desulfosarcinaceae</taxon>
        <taxon>Desulfatitalea</taxon>
    </lineage>
</organism>